<reference evidence="9" key="2">
    <citation type="submission" date="2023-12" db="EMBL/GenBank/DDBJ databases">
        <authorList>
            <person name="Sun Q."/>
            <person name="Inoue M."/>
        </authorList>
    </citation>
    <scope>NUCLEOTIDE SEQUENCE</scope>
    <source>
        <strain evidence="9">JCM 17590</strain>
    </source>
</reference>
<comment type="caution">
    <text evidence="9">The sequence shown here is derived from an EMBL/GenBank/DDBJ whole genome shotgun (WGS) entry which is preliminary data.</text>
</comment>
<dbReference type="InterPro" id="IPR036590">
    <property type="entry name" value="SRAP-like"/>
</dbReference>
<protein>
    <recommendedName>
        <fullName evidence="8">Abasic site processing protein</fullName>
        <ecNumber evidence="8">3.4.-.-</ecNumber>
    </recommendedName>
</protein>
<keyword evidence="5" id="KW-0190">Covalent protein-DNA linkage</keyword>
<dbReference type="InterPro" id="IPR003738">
    <property type="entry name" value="SRAP"/>
</dbReference>
<proteinExistence type="inferred from homology"/>
<reference evidence="9" key="1">
    <citation type="journal article" date="2014" name="Int. J. Syst. Evol. Microbiol.">
        <title>Complete genome of a new Firmicutes species belonging to the dominant human colonic microbiota ('Ruminococcus bicirculans') reveals two chromosomes and a selective capacity to utilize plant glucans.</title>
        <authorList>
            <consortium name="NISC Comparative Sequencing Program"/>
            <person name="Wegmann U."/>
            <person name="Louis P."/>
            <person name="Goesmann A."/>
            <person name="Henrissat B."/>
            <person name="Duncan S.H."/>
            <person name="Flint H.J."/>
        </authorList>
    </citation>
    <scope>NUCLEOTIDE SEQUENCE</scope>
    <source>
        <strain evidence="9">JCM 17590</strain>
    </source>
</reference>
<evidence type="ECO:0000256" key="8">
    <source>
        <dbReference type="RuleBase" id="RU364100"/>
    </source>
</evidence>
<dbReference type="Gene3D" id="3.90.1680.10">
    <property type="entry name" value="SOS response associated peptidase-like"/>
    <property type="match status" value="1"/>
</dbReference>
<keyword evidence="3" id="KW-0227">DNA damage</keyword>
<comment type="similarity">
    <text evidence="1 8">Belongs to the SOS response-associated peptidase family.</text>
</comment>
<dbReference type="PANTHER" id="PTHR13604">
    <property type="entry name" value="DC12-RELATED"/>
    <property type="match status" value="1"/>
</dbReference>
<gene>
    <name evidence="9" type="ORF">GCM10022286_00870</name>
</gene>
<evidence type="ECO:0000256" key="3">
    <source>
        <dbReference type="ARBA" id="ARBA00022763"/>
    </source>
</evidence>
<keyword evidence="6" id="KW-0238">DNA-binding</keyword>
<evidence type="ECO:0000313" key="10">
    <source>
        <dbReference type="Proteomes" id="UP001415169"/>
    </source>
</evidence>
<evidence type="ECO:0000256" key="5">
    <source>
        <dbReference type="ARBA" id="ARBA00023124"/>
    </source>
</evidence>
<evidence type="ECO:0000256" key="2">
    <source>
        <dbReference type="ARBA" id="ARBA00022670"/>
    </source>
</evidence>
<accession>A0ABP7ZCW2</accession>
<organism evidence="9 10">
    <name type="scientific">Gryllotalpicola daejeonensis</name>
    <dbReference type="NCBI Taxonomy" id="993087"/>
    <lineage>
        <taxon>Bacteria</taxon>
        <taxon>Bacillati</taxon>
        <taxon>Actinomycetota</taxon>
        <taxon>Actinomycetes</taxon>
        <taxon>Micrococcales</taxon>
        <taxon>Microbacteriaceae</taxon>
        <taxon>Gryllotalpicola</taxon>
    </lineage>
</organism>
<evidence type="ECO:0000256" key="6">
    <source>
        <dbReference type="ARBA" id="ARBA00023125"/>
    </source>
</evidence>
<dbReference type="PANTHER" id="PTHR13604:SF0">
    <property type="entry name" value="ABASIC SITE PROCESSING PROTEIN HMCES"/>
    <property type="match status" value="1"/>
</dbReference>
<dbReference type="Proteomes" id="UP001415169">
    <property type="component" value="Unassembled WGS sequence"/>
</dbReference>
<name>A0ABP7ZCW2_9MICO</name>
<dbReference type="EC" id="3.4.-.-" evidence="8"/>
<evidence type="ECO:0000256" key="4">
    <source>
        <dbReference type="ARBA" id="ARBA00022801"/>
    </source>
</evidence>
<keyword evidence="7" id="KW-0456">Lyase</keyword>
<keyword evidence="10" id="KW-1185">Reference proteome</keyword>
<dbReference type="SUPFAM" id="SSF143081">
    <property type="entry name" value="BB1717-like"/>
    <property type="match status" value="1"/>
</dbReference>
<keyword evidence="2 8" id="KW-0645">Protease</keyword>
<keyword evidence="4 8" id="KW-0378">Hydrolase</keyword>
<dbReference type="RefSeq" id="WP_344789769.1">
    <property type="nucleotide sequence ID" value="NZ_BAABBV010000001.1"/>
</dbReference>
<sequence>MVNICGRFALDDKVNALITEFVRAGGRPNDWQPGAEADDPSSWRHAFNRFNVKPTQSVPIIFEGKVGDDEVQRRAELARWSLVPSWSKTLTSKYPTFNARIETAAEKPSFKASVKSKRAIIFSTGWYEWQDQGGPKKVPYFHHAPDYSPLAFSGLYSWWKDPAATGEDDGWVLTATILTTDSIPSLSVHDRAPALLPRSLREHWIDPTVVGDQQLLDEVRDAAAAEAEAIIVDEVAPIPANGDGRELIEPVHAS</sequence>
<dbReference type="EMBL" id="BAABBV010000001">
    <property type="protein sequence ID" value="GAA4153913.1"/>
    <property type="molecule type" value="Genomic_DNA"/>
</dbReference>
<evidence type="ECO:0000256" key="7">
    <source>
        <dbReference type="ARBA" id="ARBA00023239"/>
    </source>
</evidence>
<dbReference type="Pfam" id="PF02586">
    <property type="entry name" value="SRAP"/>
    <property type="match status" value="1"/>
</dbReference>
<evidence type="ECO:0000313" key="9">
    <source>
        <dbReference type="EMBL" id="GAA4153913.1"/>
    </source>
</evidence>
<evidence type="ECO:0000256" key="1">
    <source>
        <dbReference type="ARBA" id="ARBA00008136"/>
    </source>
</evidence>